<name>A0A8J3Y054_9ACTN</name>
<accession>A0A8J3Y054</accession>
<feature type="transmembrane region" description="Helical" evidence="2">
    <location>
        <begin position="156"/>
        <end position="182"/>
    </location>
</feature>
<evidence type="ECO:0000256" key="2">
    <source>
        <dbReference type="SAM" id="Phobius"/>
    </source>
</evidence>
<dbReference type="AlphaFoldDB" id="A0A8J3Y054"/>
<keyword evidence="2" id="KW-0472">Membrane</keyword>
<organism evidence="3 4">
    <name type="scientific">Planotetraspora thailandica</name>
    <dbReference type="NCBI Taxonomy" id="487172"/>
    <lineage>
        <taxon>Bacteria</taxon>
        <taxon>Bacillati</taxon>
        <taxon>Actinomycetota</taxon>
        <taxon>Actinomycetes</taxon>
        <taxon>Streptosporangiales</taxon>
        <taxon>Streptosporangiaceae</taxon>
        <taxon>Planotetraspora</taxon>
    </lineage>
</organism>
<reference evidence="3" key="1">
    <citation type="submission" date="2021-01" db="EMBL/GenBank/DDBJ databases">
        <title>Whole genome shotgun sequence of Planotetraspora thailandica NBRC 104271.</title>
        <authorList>
            <person name="Komaki H."/>
            <person name="Tamura T."/>
        </authorList>
    </citation>
    <scope>NUCLEOTIDE SEQUENCE</scope>
    <source>
        <strain evidence="3">NBRC 104271</strain>
    </source>
</reference>
<dbReference type="EMBL" id="BOOR01000063">
    <property type="protein sequence ID" value="GII58374.1"/>
    <property type="molecule type" value="Genomic_DNA"/>
</dbReference>
<feature type="transmembrane region" description="Helical" evidence="2">
    <location>
        <begin position="189"/>
        <end position="210"/>
    </location>
</feature>
<feature type="transmembrane region" description="Helical" evidence="2">
    <location>
        <begin position="252"/>
        <end position="273"/>
    </location>
</feature>
<keyword evidence="2" id="KW-1133">Transmembrane helix</keyword>
<feature type="transmembrane region" description="Helical" evidence="2">
    <location>
        <begin position="132"/>
        <end position="150"/>
    </location>
</feature>
<feature type="transmembrane region" description="Helical" evidence="2">
    <location>
        <begin position="23"/>
        <end position="41"/>
    </location>
</feature>
<keyword evidence="4" id="KW-1185">Reference proteome</keyword>
<feature type="transmembrane region" description="Helical" evidence="2">
    <location>
        <begin position="80"/>
        <end position="99"/>
    </location>
</feature>
<feature type="transmembrane region" description="Helical" evidence="2">
    <location>
        <begin position="216"/>
        <end position="240"/>
    </location>
</feature>
<sequence>MPLTDWVRAAGAVLEQLPGRGEAWGAVLLVCASTLFGAWLARRNSRRVTLWLAIASATMLVTALVDLLPDAWSEAVRTGVPLWALVLAALFGYVVITYFTRRGCACPSDAEPQRAAMHAPGRHRRVKQAVDAALFGGMGTAAALTLHRAIEGATLGLTASVVVVFALTIHSASEGLALAALLDMARQRVGPWLFVACASPAAGVLIATVAPLPDQLVPILLSLVMGVLLRTAVVGMKLAAGGQRDGRLSRRQIAIALTAATSVGALLVTAHTFHGEDEPEQASPTFRHAMAAFPAAARAHTLAAPPESAGVQHRSTPGAASAPVAATQEPSAARPLDRHDLRAAVTSGRMSLGDVLERDDETTGRAAVGKIVRLLPGYLPERMDSLIASTGIDEKRHIADLTPEERRKLLSVFDGYPE</sequence>
<proteinExistence type="predicted"/>
<gene>
    <name evidence="3" type="ORF">Pth03_67630</name>
</gene>
<feature type="transmembrane region" description="Helical" evidence="2">
    <location>
        <begin position="48"/>
        <end position="68"/>
    </location>
</feature>
<evidence type="ECO:0000313" key="4">
    <source>
        <dbReference type="Proteomes" id="UP000605992"/>
    </source>
</evidence>
<dbReference type="RefSeq" id="WP_203948467.1">
    <property type="nucleotide sequence ID" value="NZ_BOOR01000063.1"/>
</dbReference>
<comment type="caution">
    <text evidence="3">The sequence shown here is derived from an EMBL/GenBank/DDBJ whole genome shotgun (WGS) entry which is preliminary data.</text>
</comment>
<keyword evidence="2" id="KW-0812">Transmembrane</keyword>
<protein>
    <recommendedName>
        <fullName evidence="5">Zinc transporter ZupT</fullName>
    </recommendedName>
</protein>
<feature type="region of interest" description="Disordered" evidence="1">
    <location>
        <begin position="302"/>
        <end position="334"/>
    </location>
</feature>
<dbReference type="Gene3D" id="1.10.8.50">
    <property type="match status" value="1"/>
</dbReference>
<evidence type="ECO:0008006" key="5">
    <source>
        <dbReference type="Google" id="ProtNLM"/>
    </source>
</evidence>
<evidence type="ECO:0000313" key="3">
    <source>
        <dbReference type="EMBL" id="GII58374.1"/>
    </source>
</evidence>
<dbReference type="Proteomes" id="UP000605992">
    <property type="component" value="Unassembled WGS sequence"/>
</dbReference>
<evidence type="ECO:0000256" key="1">
    <source>
        <dbReference type="SAM" id="MobiDB-lite"/>
    </source>
</evidence>